<evidence type="ECO:0000313" key="2">
    <source>
        <dbReference type="EMBL" id="CAL1592279.1"/>
    </source>
</evidence>
<name>A0AAV2KVV1_KNICA</name>
<feature type="region of interest" description="Disordered" evidence="1">
    <location>
        <begin position="1"/>
        <end position="90"/>
    </location>
</feature>
<evidence type="ECO:0000256" key="1">
    <source>
        <dbReference type="SAM" id="MobiDB-lite"/>
    </source>
</evidence>
<accession>A0AAV2KVV1</accession>
<evidence type="ECO:0000313" key="3">
    <source>
        <dbReference type="Proteomes" id="UP001497482"/>
    </source>
</evidence>
<sequence>MGEAAHFRSFTERSVSRKEEVLHAQADPLDLGCPHSNLSTRPAADPRATLTVSHQLSSPPSPPTGLPSPVAPMGGAPVMTSARSHPFPAL</sequence>
<protein>
    <submittedName>
        <fullName evidence="2">Uncharacterized protein</fullName>
    </submittedName>
</protein>
<feature type="compositionally biased region" description="Basic and acidic residues" evidence="1">
    <location>
        <begin position="1"/>
        <end position="22"/>
    </location>
</feature>
<proteinExistence type="predicted"/>
<dbReference type="Proteomes" id="UP001497482">
    <property type="component" value="Chromosome 2"/>
</dbReference>
<organism evidence="2 3">
    <name type="scientific">Knipowitschia caucasica</name>
    <name type="common">Caucasian dwarf goby</name>
    <name type="synonym">Pomatoschistus caucasicus</name>
    <dbReference type="NCBI Taxonomy" id="637954"/>
    <lineage>
        <taxon>Eukaryota</taxon>
        <taxon>Metazoa</taxon>
        <taxon>Chordata</taxon>
        <taxon>Craniata</taxon>
        <taxon>Vertebrata</taxon>
        <taxon>Euteleostomi</taxon>
        <taxon>Actinopterygii</taxon>
        <taxon>Neopterygii</taxon>
        <taxon>Teleostei</taxon>
        <taxon>Neoteleostei</taxon>
        <taxon>Acanthomorphata</taxon>
        <taxon>Gobiaria</taxon>
        <taxon>Gobiiformes</taxon>
        <taxon>Gobioidei</taxon>
        <taxon>Gobiidae</taxon>
        <taxon>Gobiinae</taxon>
        <taxon>Knipowitschia</taxon>
    </lineage>
</organism>
<reference evidence="2 3" key="1">
    <citation type="submission" date="2024-04" db="EMBL/GenBank/DDBJ databases">
        <authorList>
            <person name="Waldvogel A.-M."/>
            <person name="Schoenle A."/>
        </authorList>
    </citation>
    <scope>NUCLEOTIDE SEQUENCE [LARGE SCALE GENOMIC DNA]</scope>
</reference>
<feature type="compositionally biased region" description="Pro residues" evidence="1">
    <location>
        <begin position="59"/>
        <end position="70"/>
    </location>
</feature>
<dbReference type="EMBL" id="OZ035824">
    <property type="protein sequence ID" value="CAL1592279.1"/>
    <property type="molecule type" value="Genomic_DNA"/>
</dbReference>
<keyword evidence="3" id="KW-1185">Reference proteome</keyword>
<dbReference type="AlphaFoldDB" id="A0AAV2KVV1"/>
<gene>
    <name evidence="2" type="ORF">KC01_LOCUS21553</name>
</gene>